<dbReference type="AlphaFoldDB" id="D7VJ79"/>
<dbReference type="HOGENOM" id="CLU_780553_0_0_10"/>
<feature type="domain" description="SPOR" evidence="2">
    <location>
        <begin position="274"/>
        <end position="353"/>
    </location>
</feature>
<dbReference type="InterPro" id="IPR007730">
    <property type="entry name" value="SPOR-like_dom"/>
</dbReference>
<dbReference type="EMBL" id="ACHA02000004">
    <property type="protein sequence ID" value="EFK58932.1"/>
    <property type="molecule type" value="Genomic_DNA"/>
</dbReference>
<keyword evidence="4" id="KW-1185">Reference proteome</keyword>
<keyword evidence="1" id="KW-0812">Transmembrane</keyword>
<dbReference type="GO" id="GO:0042834">
    <property type="term" value="F:peptidoglycan binding"/>
    <property type="evidence" value="ECO:0007669"/>
    <property type="project" value="InterPro"/>
</dbReference>
<keyword evidence="1" id="KW-1133">Transmembrane helix</keyword>
<protein>
    <recommendedName>
        <fullName evidence="2">SPOR domain-containing protein</fullName>
    </recommendedName>
</protein>
<dbReference type="PROSITE" id="PS51724">
    <property type="entry name" value="SPOR"/>
    <property type="match status" value="1"/>
</dbReference>
<comment type="caution">
    <text evidence="3">The sequence shown here is derived from an EMBL/GenBank/DDBJ whole genome shotgun (WGS) entry which is preliminary data.</text>
</comment>
<proteinExistence type="predicted"/>
<dbReference type="STRING" id="525373.HMPREF0766_11048"/>
<accession>D7VJ79</accession>
<evidence type="ECO:0000313" key="4">
    <source>
        <dbReference type="Proteomes" id="UP000006258"/>
    </source>
</evidence>
<dbReference type="GeneID" id="95428218"/>
<name>D7VJ79_SPHSI</name>
<evidence type="ECO:0000259" key="2">
    <source>
        <dbReference type="PROSITE" id="PS51724"/>
    </source>
</evidence>
<sequence>MNLGKSINHVLKRHTEVKVDGIGVFKRKHTPATFDQSRNAFLPPINYLELDTQADTGYDFVTYVQRQQQVDRNQAESIVQTEVNKIKEELLQSGQAKLDDLGYLVNYGNTYVFKPLDLTGFHFEPIQDVDDKIRSLEKEIIPSQETIPAEVLPPAIPVPEVPVEREQTKPVVQEPVNTIREEFVFEDERRSSNTIWYIISAVIAIGLIGGLYYWDTYYNKPQAPAPVVNQDTLRETTPSTPVKDTVAGLVPLDTTVHELPAKDSVDIHPGEKEPQAGHEYQIVIGSHAGWTMAKEQVDAMHKKGYTQVYIHESKKSKKWKKVVWKSFSTLEEAQKELKHVQETIEPQAFYERIKN</sequence>
<evidence type="ECO:0000256" key="1">
    <source>
        <dbReference type="SAM" id="Phobius"/>
    </source>
</evidence>
<gene>
    <name evidence="3" type="ORF">HMPREF0766_11048</name>
</gene>
<dbReference type="OrthoDB" id="653949at2"/>
<reference evidence="3" key="1">
    <citation type="submission" date="2010-07" db="EMBL/GenBank/DDBJ databases">
        <authorList>
            <person name="Muzny D."/>
            <person name="Qin X."/>
            <person name="Buhay C."/>
            <person name="Dugan-Rocha S."/>
            <person name="Ding Y."/>
            <person name="Chen G."/>
            <person name="Hawes A."/>
            <person name="Holder M."/>
            <person name="Jhangiani S."/>
            <person name="Johnson A."/>
            <person name="Khan Z."/>
            <person name="Li Z."/>
            <person name="Liu W."/>
            <person name="Liu X."/>
            <person name="Perez L."/>
            <person name="Shen H."/>
            <person name="Wang Q."/>
            <person name="Watt J."/>
            <person name="Xi L."/>
            <person name="Xin Y."/>
            <person name="Zhou J."/>
            <person name="Deng J."/>
            <person name="Jiang H."/>
            <person name="Liu Y."/>
            <person name="Qu J."/>
            <person name="Song X.-Z."/>
            <person name="Zhang L."/>
            <person name="Villasana D."/>
            <person name="Johnson A."/>
            <person name="Liu J."/>
            <person name="Liyanage D."/>
            <person name="Lorensuhewa L."/>
            <person name="Robinson T."/>
            <person name="Song A."/>
            <person name="Song B.-B."/>
            <person name="Dinh H."/>
            <person name="Thornton R."/>
            <person name="Coyle M."/>
            <person name="Francisco L."/>
            <person name="Jackson L."/>
            <person name="Javaid M."/>
            <person name="Korchina V."/>
            <person name="Kovar C."/>
            <person name="Mata R."/>
            <person name="Mathew T."/>
            <person name="Ngo R."/>
            <person name="Nguyen L."/>
            <person name="Nguyen N."/>
            <person name="Okwuonu G."/>
            <person name="Ongeri F."/>
            <person name="Pham C."/>
            <person name="Simmons D."/>
            <person name="Wilczek-Boney K."/>
            <person name="Hale W."/>
            <person name="Jakkamsetti A."/>
            <person name="Pham P."/>
            <person name="Ruth R."/>
            <person name="San Lucas F."/>
            <person name="Warren J."/>
            <person name="Zhang J."/>
            <person name="Zhao Z."/>
            <person name="Zhou C."/>
            <person name="Zhu D."/>
            <person name="Lee S."/>
            <person name="Bess C."/>
            <person name="Blankenburg K."/>
            <person name="Forbes L."/>
            <person name="Fu Q."/>
            <person name="Gubbala S."/>
            <person name="Hirani K."/>
            <person name="Jayaseelan J.C."/>
            <person name="Lara F."/>
            <person name="Munidasa M."/>
            <person name="Palculict T."/>
            <person name="Patil S."/>
            <person name="Pu L.-L."/>
            <person name="Saada N."/>
            <person name="Tang L."/>
            <person name="Weissenberger G."/>
            <person name="Zhu Y."/>
            <person name="Hemphill L."/>
            <person name="Shang Y."/>
            <person name="Youmans B."/>
            <person name="Ayvaz T."/>
            <person name="Ross M."/>
            <person name="Santibanez J."/>
            <person name="Aqrawi P."/>
            <person name="Gross S."/>
            <person name="Joshi V."/>
            <person name="Fowler G."/>
            <person name="Nazareth L."/>
            <person name="Reid J."/>
            <person name="Worley K."/>
            <person name="Petrosino J."/>
            <person name="Highlander S."/>
            <person name="Gibbs R."/>
        </authorList>
    </citation>
    <scope>NUCLEOTIDE SEQUENCE [LARGE SCALE GENOMIC DNA]</scope>
    <source>
        <strain evidence="3">ATCC 33861</strain>
    </source>
</reference>
<dbReference type="Proteomes" id="UP000006258">
    <property type="component" value="Unassembled WGS sequence"/>
</dbReference>
<evidence type="ECO:0000313" key="3">
    <source>
        <dbReference type="EMBL" id="EFK58932.1"/>
    </source>
</evidence>
<keyword evidence="1" id="KW-0472">Membrane</keyword>
<dbReference type="RefSeq" id="WP_003000426.1">
    <property type="nucleotide sequence ID" value="NZ_GL379774.1"/>
</dbReference>
<feature type="transmembrane region" description="Helical" evidence="1">
    <location>
        <begin position="195"/>
        <end position="214"/>
    </location>
</feature>
<organism evidence="3 4">
    <name type="scientific">Sphingobacterium spiritivorum ATCC 33861</name>
    <dbReference type="NCBI Taxonomy" id="525373"/>
    <lineage>
        <taxon>Bacteria</taxon>
        <taxon>Pseudomonadati</taxon>
        <taxon>Bacteroidota</taxon>
        <taxon>Sphingobacteriia</taxon>
        <taxon>Sphingobacteriales</taxon>
        <taxon>Sphingobacteriaceae</taxon>
        <taxon>Sphingobacterium</taxon>
    </lineage>
</organism>
<dbReference type="eggNOG" id="ENOG5033007">
    <property type="taxonomic scope" value="Bacteria"/>
</dbReference>